<evidence type="ECO:0000313" key="2">
    <source>
        <dbReference type="EMBL" id="OHT00824.1"/>
    </source>
</evidence>
<dbReference type="InterPro" id="IPR001806">
    <property type="entry name" value="Small_GTPase"/>
</dbReference>
<keyword evidence="1" id="KW-0547">Nucleotide-binding</keyword>
<dbReference type="NCBIfam" id="TIGR00231">
    <property type="entry name" value="small_GTP"/>
    <property type="match status" value="1"/>
</dbReference>
<comment type="caution">
    <text evidence="2">The sequence shown here is derived from an EMBL/GenBank/DDBJ whole genome shotgun (WGS) entry which is preliminary data.</text>
</comment>
<dbReference type="PANTHER" id="PTHR47978">
    <property type="match status" value="1"/>
</dbReference>
<dbReference type="RefSeq" id="XP_068353960.1">
    <property type="nucleotide sequence ID" value="XM_068493921.1"/>
</dbReference>
<dbReference type="EMBL" id="MLAK01000938">
    <property type="protein sequence ID" value="OHT00824.1"/>
    <property type="molecule type" value="Genomic_DNA"/>
</dbReference>
<sequence>MEVDRAPTSVIFLGDQGVGKTSLISRKNYGELRTEVQQTVGVNNYPMYVRNEKLIVYDTAGQERYRAIVSSHLRGDIFVICFDMKNQSTLESADYWIEKVRNNCNNPHFIFVGTKIDMLDEDINSQVAEEKARDVNADVVYTSSMTGQGIDELFNLIAEIAQDVVHETQQSIHIIDDENQEEVKRKCC</sequence>
<reference evidence="2" key="1">
    <citation type="submission" date="2016-10" db="EMBL/GenBank/DDBJ databases">
        <authorList>
            <person name="Benchimol M."/>
            <person name="Almeida L.G."/>
            <person name="Vasconcelos A.T."/>
            <person name="Perreira-Neves A."/>
            <person name="Rosa I.A."/>
            <person name="Tasca T."/>
            <person name="Bogo M.R."/>
            <person name="de Souza W."/>
        </authorList>
    </citation>
    <scope>NUCLEOTIDE SEQUENCE [LARGE SCALE GENOMIC DNA]</scope>
    <source>
        <strain evidence="2">K</strain>
    </source>
</reference>
<dbReference type="PROSITE" id="PS51419">
    <property type="entry name" value="RAB"/>
    <property type="match status" value="1"/>
</dbReference>
<dbReference type="OrthoDB" id="25896at2759"/>
<dbReference type="SMART" id="SM00174">
    <property type="entry name" value="RHO"/>
    <property type="match status" value="1"/>
</dbReference>
<organism evidence="2 3">
    <name type="scientific">Tritrichomonas foetus</name>
    <dbReference type="NCBI Taxonomy" id="1144522"/>
    <lineage>
        <taxon>Eukaryota</taxon>
        <taxon>Metamonada</taxon>
        <taxon>Parabasalia</taxon>
        <taxon>Tritrichomonadida</taxon>
        <taxon>Tritrichomonadidae</taxon>
        <taxon>Tritrichomonas</taxon>
    </lineage>
</organism>
<gene>
    <name evidence="2" type="ORF">TRFO_07821</name>
</gene>
<dbReference type="Pfam" id="PF00071">
    <property type="entry name" value="Ras"/>
    <property type="match status" value="1"/>
</dbReference>
<accession>A0A1J4JQY3</accession>
<name>A0A1J4JQY3_9EUKA</name>
<evidence type="ECO:0000256" key="1">
    <source>
        <dbReference type="ARBA" id="ARBA00022741"/>
    </source>
</evidence>
<dbReference type="Proteomes" id="UP000179807">
    <property type="component" value="Unassembled WGS sequence"/>
</dbReference>
<proteinExistence type="predicted"/>
<dbReference type="SMART" id="SM00175">
    <property type="entry name" value="RAB"/>
    <property type="match status" value="1"/>
</dbReference>
<dbReference type="InterPro" id="IPR027417">
    <property type="entry name" value="P-loop_NTPase"/>
</dbReference>
<dbReference type="SMART" id="SM00173">
    <property type="entry name" value="RAS"/>
    <property type="match status" value="1"/>
</dbReference>
<dbReference type="CDD" id="cd00154">
    <property type="entry name" value="Rab"/>
    <property type="match status" value="1"/>
</dbReference>
<dbReference type="InterPro" id="IPR005225">
    <property type="entry name" value="Small_GTP-bd"/>
</dbReference>
<dbReference type="GO" id="GO:0003924">
    <property type="term" value="F:GTPase activity"/>
    <property type="evidence" value="ECO:0007669"/>
    <property type="project" value="InterPro"/>
</dbReference>
<dbReference type="VEuPathDB" id="TrichDB:TRFO_07821"/>
<dbReference type="GeneID" id="94828625"/>
<protein>
    <submittedName>
        <fullName evidence="2">Ras-related protein Rab-6.1</fullName>
    </submittedName>
</protein>
<dbReference type="PRINTS" id="PR00449">
    <property type="entry name" value="RASTRNSFRMNG"/>
</dbReference>
<evidence type="ECO:0000313" key="3">
    <source>
        <dbReference type="Proteomes" id="UP000179807"/>
    </source>
</evidence>
<dbReference type="GO" id="GO:0005525">
    <property type="term" value="F:GTP binding"/>
    <property type="evidence" value="ECO:0007669"/>
    <property type="project" value="InterPro"/>
</dbReference>
<keyword evidence="3" id="KW-1185">Reference proteome</keyword>
<dbReference type="SUPFAM" id="SSF52540">
    <property type="entry name" value="P-loop containing nucleoside triphosphate hydrolases"/>
    <property type="match status" value="1"/>
</dbReference>
<dbReference type="AlphaFoldDB" id="A0A1J4JQY3"/>
<dbReference type="Gene3D" id="3.40.50.300">
    <property type="entry name" value="P-loop containing nucleotide triphosphate hydrolases"/>
    <property type="match status" value="1"/>
</dbReference>